<organism evidence="1 2">
    <name type="scientific">Flavobacterium branchiophilum (strain FL-15)</name>
    <dbReference type="NCBI Taxonomy" id="1034807"/>
    <lineage>
        <taxon>Bacteria</taxon>
        <taxon>Pseudomonadati</taxon>
        <taxon>Bacteroidota</taxon>
        <taxon>Flavobacteriia</taxon>
        <taxon>Flavobacteriales</taxon>
        <taxon>Flavobacteriaceae</taxon>
        <taxon>Flavobacterium</taxon>
    </lineage>
</organism>
<dbReference type="Proteomes" id="UP000009186">
    <property type="component" value="Chromosome"/>
</dbReference>
<evidence type="ECO:0000313" key="1">
    <source>
        <dbReference type="EMBL" id="CCB68541.1"/>
    </source>
</evidence>
<gene>
    <name evidence="1" type="ordered locus">FBFL15_0413</name>
</gene>
<evidence type="ECO:0000313" key="2">
    <source>
        <dbReference type="Proteomes" id="UP000009186"/>
    </source>
</evidence>
<sequence>MKKVTLIIAIILGINNSYSQVTDLEIVTKQNDTLKNVELKMNFFSRVELNYKLQEKLVISDKDGNKKELLPSEVNSFSFKYEDKNYNYESLDNKFFAQPIYKNKLKLYRFIKSGYTSINFYIIVRPNSGKISYMEAMGLSRLISKKVINREITDCPITIKKVEGKELKINGEEGVIELIKDYETNCYSN</sequence>
<dbReference type="EMBL" id="FQ859183">
    <property type="protein sequence ID" value="CCB68541.1"/>
    <property type="molecule type" value="Genomic_DNA"/>
</dbReference>
<dbReference type="KEGG" id="fbr:FBFL15_0413"/>
<accession>G2Z4Q5</accession>
<dbReference type="eggNOG" id="ENOG50310VZ">
    <property type="taxonomic scope" value="Bacteria"/>
</dbReference>
<keyword evidence="2" id="KW-1185">Reference proteome</keyword>
<reference evidence="1 2" key="1">
    <citation type="journal article" date="2011" name="Appl. Environ. Microbiol.">
        <title>Complete genome sequence of the fish pathogen Flavobacterium branchiophilum.</title>
        <authorList>
            <consortium name="1:IP"/>
            <consortium name="Microbial Evolutionary Genomics,F-75015 Paris"/>
            <consortium name="France 2:CNRS"/>
            <consortium name="URA2171"/>
            <consortium name="F-75015 Paris,France 3:Unite de Virologie et Immunologie Mol."/>
            <consortium name="INRA,78352 Jouy en Josas Cedex"/>
            <consortium name="France. 4:Unite de Mathemathique"/>
            <consortium name="Informatique et Genome,INRA"/>
            <consortium name="78352 Jouy en Josas Cedex"/>
            <consortium name="France. 5:CEA/Genoscope"/>
            <consortium name="Evry"/>
            <consortium name="France"/>
            <person name="Touchon M."/>
            <person name="Barbier P."/>
            <person name="Bernardet J.F."/>
            <person name="Loux V."/>
            <person name="Vacherie B."/>
            <person name="Barbe V."/>
            <person name="Rocha E.P."/>
            <person name="Duchaud E."/>
        </authorList>
    </citation>
    <scope>NUCLEOTIDE SEQUENCE [LARGE SCALE GENOMIC DNA]</scope>
    <source>
        <strain evidence="1 2">FL-15</strain>
    </source>
</reference>
<dbReference type="AlphaFoldDB" id="G2Z4Q5"/>
<dbReference type="HOGENOM" id="CLU_1432613_0_0_10"/>
<dbReference type="RefSeq" id="WP_014083021.1">
    <property type="nucleotide sequence ID" value="NC_016001.1"/>
</dbReference>
<protein>
    <submittedName>
        <fullName evidence="1">Uncharacterized protein</fullName>
    </submittedName>
</protein>
<proteinExistence type="predicted"/>
<name>G2Z4Q5_FLABF</name>